<dbReference type="Gene3D" id="3.90.1200.10">
    <property type="match status" value="1"/>
</dbReference>
<protein>
    <submittedName>
        <fullName evidence="1">Streptomycin 6-kinase</fullName>
    </submittedName>
</protein>
<evidence type="ECO:0000313" key="1">
    <source>
        <dbReference type="EMBL" id="BDP42654.1"/>
    </source>
</evidence>
<evidence type="ECO:0000313" key="2">
    <source>
        <dbReference type="Proteomes" id="UP001064971"/>
    </source>
</evidence>
<accession>A0ABN6RJ01</accession>
<dbReference type="InterPro" id="IPR006748">
    <property type="entry name" value="NH2Glyco/OHUrea_AB-resist_kin"/>
</dbReference>
<reference evidence="1" key="1">
    <citation type="submission" date="2022-07" db="EMBL/GenBank/DDBJ databases">
        <title>Complete Genome Sequence of the Radioresistant Bacterium Deinococcus aetherius ST0316, Isolated from the Air Dust collected in Lower Stratosphere above Japan.</title>
        <authorList>
            <person name="Satoh K."/>
            <person name="Hagiwara K."/>
            <person name="Katsumata K."/>
            <person name="Kubo A."/>
            <person name="Yokobori S."/>
            <person name="Yamagishi A."/>
            <person name="Oono Y."/>
            <person name="Narumi I."/>
        </authorList>
    </citation>
    <scope>NUCLEOTIDE SEQUENCE</scope>
    <source>
        <strain evidence="1">ST0316</strain>
    </source>
</reference>
<keyword evidence="2" id="KW-1185">Reference proteome</keyword>
<dbReference type="InterPro" id="IPR011009">
    <property type="entry name" value="Kinase-like_dom_sf"/>
</dbReference>
<dbReference type="Pfam" id="PF04655">
    <property type="entry name" value="APH_6_hur"/>
    <property type="match status" value="1"/>
</dbReference>
<organism evidence="1 2">
    <name type="scientific">Deinococcus aetherius</name>
    <dbReference type="NCBI Taxonomy" id="200252"/>
    <lineage>
        <taxon>Bacteria</taxon>
        <taxon>Thermotogati</taxon>
        <taxon>Deinococcota</taxon>
        <taxon>Deinococci</taxon>
        <taxon>Deinococcales</taxon>
        <taxon>Deinococcaceae</taxon>
        <taxon>Deinococcus</taxon>
    </lineage>
</organism>
<proteinExistence type="predicted"/>
<gene>
    <name evidence="1" type="ORF">DAETH_26230</name>
</gene>
<name>A0ABN6RJ01_9DEIO</name>
<dbReference type="EMBL" id="AP026560">
    <property type="protein sequence ID" value="BDP42654.1"/>
    <property type="molecule type" value="Genomic_DNA"/>
</dbReference>
<dbReference type="SUPFAM" id="SSF56112">
    <property type="entry name" value="Protein kinase-like (PK-like)"/>
    <property type="match status" value="1"/>
</dbReference>
<dbReference type="Proteomes" id="UP001064971">
    <property type="component" value="Chromosome"/>
</dbReference>
<sequence length="324" mass="35233">MVGFAIVEEAPAVTVQPTVRAYAESLGAHGRLWLDSLPALLGRQCREWELGLGNTLPGGSRSYVRRVTTRDGRRAVLKLALPEPILTTQISTLVAARGHGYVQVLAHDLDRGALLLESLGPSAGEAVRDVPTVLALTAGTLRQAWRVPREVCLPPQGESGHKAAGLLALVRDLAEERGDPELQVVVYQALRYARERWEARDPARQVVVHGDPHAANLLRVEGARPGAETGYVFVDPEGFLCEPEYDLGVALRGWNTELLASSHPNSELRSWCEQMAWATGTDAEAIWQWAYLERVSSGLYLGHHGLPDLGAPFLTVAGRLLTSV</sequence>